<comment type="caution">
    <text evidence="5">The sequence shown here is derived from an EMBL/GenBank/DDBJ whole genome shotgun (WGS) entry which is preliminary data.</text>
</comment>
<dbReference type="InterPro" id="IPR011991">
    <property type="entry name" value="ArsR-like_HTH"/>
</dbReference>
<dbReference type="PROSITE" id="PS50987">
    <property type="entry name" value="HTH_ARSR_2"/>
    <property type="match status" value="1"/>
</dbReference>
<dbReference type="InterPro" id="IPR036390">
    <property type="entry name" value="WH_DNA-bd_sf"/>
</dbReference>
<keyword evidence="3" id="KW-0804">Transcription</keyword>
<name>A0A091BZZ0_9GAMM</name>
<dbReference type="CDD" id="cd00090">
    <property type="entry name" value="HTH_ARSR"/>
    <property type="match status" value="1"/>
</dbReference>
<dbReference type="SUPFAM" id="SSF46785">
    <property type="entry name" value="Winged helix' DNA-binding domain"/>
    <property type="match status" value="1"/>
</dbReference>
<dbReference type="PRINTS" id="PR00778">
    <property type="entry name" value="HTHARSR"/>
</dbReference>
<dbReference type="GO" id="GO:0003677">
    <property type="term" value="F:DNA binding"/>
    <property type="evidence" value="ECO:0007669"/>
    <property type="project" value="UniProtKB-KW"/>
</dbReference>
<protein>
    <recommendedName>
        <fullName evidence="4">HTH arsR-type domain-containing protein</fullName>
    </recommendedName>
</protein>
<dbReference type="Proteomes" id="UP000029391">
    <property type="component" value="Unassembled WGS sequence"/>
</dbReference>
<dbReference type="SMART" id="SM00418">
    <property type="entry name" value="HTH_ARSR"/>
    <property type="match status" value="1"/>
</dbReference>
<dbReference type="RefSeq" id="WP_043797543.1">
    <property type="nucleotide sequence ID" value="NZ_AUFF01000007.1"/>
</dbReference>
<dbReference type="InterPro" id="IPR036388">
    <property type="entry name" value="WH-like_DNA-bd_sf"/>
</dbReference>
<dbReference type="AlphaFoldDB" id="A0A091BZZ0"/>
<evidence type="ECO:0000313" key="6">
    <source>
        <dbReference type="Proteomes" id="UP000029391"/>
    </source>
</evidence>
<keyword evidence="1" id="KW-0805">Transcription regulation</keyword>
<evidence type="ECO:0000256" key="1">
    <source>
        <dbReference type="ARBA" id="ARBA00023015"/>
    </source>
</evidence>
<dbReference type="InterPro" id="IPR001845">
    <property type="entry name" value="HTH_ArsR_DNA-bd_dom"/>
</dbReference>
<dbReference type="GO" id="GO:0003700">
    <property type="term" value="F:DNA-binding transcription factor activity"/>
    <property type="evidence" value="ECO:0007669"/>
    <property type="project" value="InterPro"/>
</dbReference>
<keyword evidence="2" id="KW-0238">DNA-binding</keyword>
<evidence type="ECO:0000259" key="4">
    <source>
        <dbReference type="PROSITE" id="PS50987"/>
    </source>
</evidence>
<evidence type="ECO:0000256" key="2">
    <source>
        <dbReference type="ARBA" id="ARBA00023125"/>
    </source>
</evidence>
<gene>
    <name evidence="5" type="ORF">P873_08690</name>
</gene>
<evidence type="ECO:0000256" key="3">
    <source>
        <dbReference type="ARBA" id="ARBA00023163"/>
    </source>
</evidence>
<dbReference type="Pfam" id="PF01022">
    <property type="entry name" value="HTH_5"/>
    <property type="match status" value="1"/>
</dbReference>
<keyword evidence="6" id="KW-1185">Reference proteome</keyword>
<reference evidence="5 6" key="1">
    <citation type="submission" date="2013-09" db="EMBL/GenBank/DDBJ databases">
        <title>Genome sequencing of Arenimonas composti.</title>
        <authorList>
            <person name="Chen F."/>
            <person name="Wang G."/>
        </authorList>
    </citation>
    <scope>NUCLEOTIDE SEQUENCE [LARGE SCALE GENOMIC DNA]</scope>
    <source>
        <strain evidence="5 6">TR7-09</strain>
    </source>
</reference>
<accession>A0A091BZZ0</accession>
<dbReference type="NCBIfam" id="NF033788">
    <property type="entry name" value="HTH_metalloreg"/>
    <property type="match status" value="1"/>
</dbReference>
<evidence type="ECO:0000313" key="5">
    <source>
        <dbReference type="EMBL" id="KFN49910.1"/>
    </source>
</evidence>
<proteinExistence type="predicted"/>
<dbReference type="STRING" id="1121013.GCA_000426365_02305"/>
<sequence length="115" mass="12012">MARIARKKTSPPAAHEAMARHAGEAAALLKALAHPARLLVLCRLVEGECSVGELQPLTGLSLSALSQHLAVLRESALVETRREAQTIHYSLAAGPAASVLDALHAAYCGDALTGR</sequence>
<feature type="domain" description="HTH arsR-type" evidence="4">
    <location>
        <begin position="17"/>
        <end position="111"/>
    </location>
</feature>
<dbReference type="InterPro" id="IPR051011">
    <property type="entry name" value="Metal_resp_trans_reg"/>
</dbReference>
<organism evidence="5 6">
    <name type="scientific">Arenimonas composti TR7-09 = DSM 18010</name>
    <dbReference type="NCBI Taxonomy" id="1121013"/>
    <lineage>
        <taxon>Bacteria</taxon>
        <taxon>Pseudomonadati</taxon>
        <taxon>Pseudomonadota</taxon>
        <taxon>Gammaproteobacteria</taxon>
        <taxon>Lysobacterales</taxon>
        <taxon>Lysobacteraceae</taxon>
        <taxon>Arenimonas</taxon>
    </lineage>
</organism>
<dbReference type="PANTHER" id="PTHR43132">
    <property type="entry name" value="ARSENICAL RESISTANCE OPERON REPRESSOR ARSR-RELATED"/>
    <property type="match status" value="1"/>
</dbReference>
<dbReference type="EMBL" id="AWXU01000027">
    <property type="protein sequence ID" value="KFN49910.1"/>
    <property type="molecule type" value="Genomic_DNA"/>
</dbReference>
<dbReference type="Gene3D" id="1.10.10.10">
    <property type="entry name" value="Winged helix-like DNA-binding domain superfamily/Winged helix DNA-binding domain"/>
    <property type="match status" value="1"/>
</dbReference>
<dbReference type="PANTHER" id="PTHR43132:SF2">
    <property type="entry name" value="ARSENICAL RESISTANCE OPERON REPRESSOR ARSR-RELATED"/>
    <property type="match status" value="1"/>
</dbReference>
<dbReference type="eggNOG" id="COG0640">
    <property type="taxonomic scope" value="Bacteria"/>
</dbReference>
<dbReference type="OrthoDB" id="9796124at2"/>